<evidence type="ECO:0000313" key="6">
    <source>
        <dbReference type="Proteomes" id="UP001165090"/>
    </source>
</evidence>
<name>A0ABQ5S0Z6_9CHLO</name>
<proteinExistence type="predicted"/>
<comment type="caution">
    <text evidence="5">The sequence shown here is derived from an EMBL/GenBank/DDBJ whole genome shotgun (WGS) entry which is preliminary data.</text>
</comment>
<protein>
    <recommendedName>
        <fullName evidence="4">VASt domain-containing protein</fullName>
    </recommendedName>
</protein>
<accession>A0ABQ5S0Z6</accession>
<dbReference type="Proteomes" id="UP001165090">
    <property type="component" value="Unassembled WGS sequence"/>
</dbReference>
<evidence type="ECO:0000313" key="5">
    <source>
        <dbReference type="EMBL" id="GLI63133.1"/>
    </source>
</evidence>
<dbReference type="PROSITE" id="PS51778">
    <property type="entry name" value="VAST"/>
    <property type="match status" value="1"/>
</dbReference>
<feature type="compositionally biased region" description="Low complexity" evidence="3">
    <location>
        <begin position="64"/>
        <end position="82"/>
    </location>
</feature>
<feature type="domain" description="VASt" evidence="4">
    <location>
        <begin position="99"/>
        <end position="307"/>
    </location>
</feature>
<gene>
    <name evidence="5" type="ORF">VaNZ11_006041</name>
</gene>
<evidence type="ECO:0000256" key="3">
    <source>
        <dbReference type="SAM" id="MobiDB-lite"/>
    </source>
</evidence>
<evidence type="ECO:0000259" key="4">
    <source>
        <dbReference type="PROSITE" id="PS51778"/>
    </source>
</evidence>
<dbReference type="EMBL" id="BSDZ01000014">
    <property type="protein sequence ID" value="GLI63133.1"/>
    <property type="molecule type" value="Genomic_DNA"/>
</dbReference>
<dbReference type="PANTHER" id="PTHR47666">
    <property type="entry name" value="PROTEIN VASCULAR ASSOCIATED DEATH 1, CHLOROPLASTIC"/>
    <property type="match status" value="1"/>
</dbReference>
<comment type="subcellular location">
    <subcellularLocation>
        <location evidence="1">Membrane</location>
    </subcellularLocation>
</comment>
<evidence type="ECO:0000256" key="1">
    <source>
        <dbReference type="ARBA" id="ARBA00004370"/>
    </source>
</evidence>
<organism evidence="5 6">
    <name type="scientific">Volvox africanus</name>
    <dbReference type="NCBI Taxonomy" id="51714"/>
    <lineage>
        <taxon>Eukaryota</taxon>
        <taxon>Viridiplantae</taxon>
        <taxon>Chlorophyta</taxon>
        <taxon>core chlorophytes</taxon>
        <taxon>Chlorophyceae</taxon>
        <taxon>CS clade</taxon>
        <taxon>Chlamydomonadales</taxon>
        <taxon>Volvocaceae</taxon>
        <taxon>Volvox</taxon>
    </lineage>
</organism>
<dbReference type="Pfam" id="PF16016">
    <property type="entry name" value="VASt"/>
    <property type="match status" value="1"/>
</dbReference>
<reference evidence="5 6" key="1">
    <citation type="journal article" date="2023" name="IScience">
        <title>Expanded male sex-determining region conserved during the evolution of homothallism in the green alga Volvox.</title>
        <authorList>
            <person name="Yamamoto K."/>
            <person name="Matsuzaki R."/>
            <person name="Mahakham W."/>
            <person name="Heman W."/>
            <person name="Sekimoto H."/>
            <person name="Kawachi M."/>
            <person name="Minakuchi Y."/>
            <person name="Toyoda A."/>
            <person name="Nozaki H."/>
        </authorList>
    </citation>
    <scope>NUCLEOTIDE SEQUENCE [LARGE SCALE GENOMIC DNA]</scope>
    <source>
        <strain evidence="5 6">NIES-4468</strain>
    </source>
</reference>
<evidence type="ECO:0000256" key="2">
    <source>
        <dbReference type="ARBA" id="ARBA00023136"/>
    </source>
</evidence>
<sequence>MATEHPGRNGQQKVHIRTKNIVDVVKGVAAAYVGLHLGIAALKFIGRRFRGKTGQNAGPKKQQRQQSSSSAASTQATITTTAEDSWAPVDTLAPTAPEGYKQIVTKTLPCRPQELYGLLFSSSGASFYLKQHREIGKQWDLVATSWRRASTAAPEPAREADADSGHVPDGSLLGRKSVFEWVLGQPGSGSFTRLLTFVNPKKPPNTVDTRCVQRQQFGVYQGGVLVFATAMSMLDIPFKDCFTVNSFWRVEPGVQPGTSTVTIHLKVNFIKRAMGVGGIVSATTMRESTAFFTAFINNVEAHIVAIRQQTASPLPAPLPLPAVATTAGSSQQGSRLPRSVSRNALVSPFAAVSGSLPPPAPAPAVTAGGHCGVSTHLQQPLPAWKQVRSLVVLAVLAFTVLHQLYLGRELAAIRGDSVAGSVAGARAGGSGDTSGLGGFVGGVVKPLQEPLVAAVAVMQALLDTILGRRLPQ</sequence>
<keyword evidence="2" id="KW-0472">Membrane</keyword>
<dbReference type="InterPro" id="IPR031968">
    <property type="entry name" value="VASt"/>
</dbReference>
<keyword evidence="6" id="KW-1185">Reference proteome</keyword>
<dbReference type="PANTHER" id="PTHR47666:SF1">
    <property type="entry name" value="PROTEIN VASCULAR ASSOCIATED DEATH 1, CHLOROPLASTIC"/>
    <property type="match status" value="1"/>
</dbReference>
<feature type="region of interest" description="Disordered" evidence="3">
    <location>
        <begin position="52"/>
        <end position="91"/>
    </location>
</feature>